<evidence type="ECO:0000256" key="1">
    <source>
        <dbReference type="ARBA" id="ARBA00022614"/>
    </source>
</evidence>
<feature type="domain" description="TIR" evidence="5">
    <location>
        <begin position="20"/>
        <end position="180"/>
    </location>
</feature>
<evidence type="ECO:0000313" key="7">
    <source>
        <dbReference type="Proteomes" id="UP001634007"/>
    </source>
</evidence>
<dbReference type="GO" id="GO:0006952">
    <property type="term" value="P:defense response"/>
    <property type="evidence" value="ECO:0007669"/>
    <property type="project" value="UniProtKB-KW"/>
</dbReference>
<dbReference type="Pfam" id="PF01582">
    <property type="entry name" value="TIR"/>
    <property type="match status" value="1"/>
</dbReference>
<organism evidence="6 7">
    <name type="scientific">Eucalyptus globulus</name>
    <name type="common">Tasmanian blue gum</name>
    <dbReference type="NCBI Taxonomy" id="34317"/>
    <lineage>
        <taxon>Eukaryota</taxon>
        <taxon>Viridiplantae</taxon>
        <taxon>Streptophyta</taxon>
        <taxon>Embryophyta</taxon>
        <taxon>Tracheophyta</taxon>
        <taxon>Spermatophyta</taxon>
        <taxon>Magnoliopsida</taxon>
        <taxon>eudicotyledons</taxon>
        <taxon>Gunneridae</taxon>
        <taxon>Pentapetalae</taxon>
        <taxon>rosids</taxon>
        <taxon>malvids</taxon>
        <taxon>Myrtales</taxon>
        <taxon>Myrtaceae</taxon>
        <taxon>Myrtoideae</taxon>
        <taxon>Eucalypteae</taxon>
        <taxon>Eucalyptus</taxon>
    </lineage>
</organism>
<dbReference type="SUPFAM" id="SSF52540">
    <property type="entry name" value="P-loop containing nucleoside triphosphate hydrolases"/>
    <property type="match status" value="1"/>
</dbReference>
<dbReference type="Gene3D" id="1.10.8.430">
    <property type="entry name" value="Helical domain of apoptotic protease-activating factors"/>
    <property type="match status" value="1"/>
</dbReference>
<dbReference type="PRINTS" id="PR00364">
    <property type="entry name" value="DISEASERSIST"/>
</dbReference>
<dbReference type="InterPro" id="IPR055414">
    <property type="entry name" value="LRR_R13L4/SHOC2-like"/>
</dbReference>
<evidence type="ECO:0000313" key="6">
    <source>
        <dbReference type="EMBL" id="KAL3745538.1"/>
    </source>
</evidence>
<dbReference type="SMART" id="SM00255">
    <property type="entry name" value="TIR"/>
    <property type="match status" value="1"/>
</dbReference>
<dbReference type="GO" id="GO:0051707">
    <property type="term" value="P:response to other organism"/>
    <property type="evidence" value="ECO:0007669"/>
    <property type="project" value="UniProtKB-ARBA"/>
</dbReference>
<dbReference type="Gene3D" id="3.40.50.300">
    <property type="entry name" value="P-loop containing nucleotide triphosphate hydrolases"/>
    <property type="match status" value="1"/>
</dbReference>
<dbReference type="PANTHER" id="PTHR11017:SF570">
    <property type="entry name" value="DISEASE RESISTANCE PROTEIN (TIR-NBS CLASS)-RELATED"/>
    <property type="match status" value="1"/>
</dbReference>
<dbReference type="InterPro" id="IPR027417">
    <property type="entry name" value="P-loop_NTPase"/>
</dbReference>
<dbReference type="Proteomes" id="UP001634007">
    <property type="component" value="Unassembled WGS sequence"/>
</dbReference>
<sequence length="1680" mass="189542">MKGRGSSPETRSTGHGSSRPEYDVFLSFRGPDTRVNFTDVLYYALLDRGISVFIDKQGIDIGEEIGPEIFQAIDDSKICIPIFSGGYASSSWCLHELEHMMECRKIKELEVMHIFYDVEPSDVKLETKVYRDALTLHEQTRGVEIVQRWAEALKEVTGIKGWDTKNIGHGELAHLIAQKVLLKLKVSCVDISDHLVGMDESVNEVVNLLNVESEDVRLIGLWGMGGIGKTTLAKVVYNKLSSNFDSCSFISDIREASQGSGMLDLLRQLISDVTGDTEVRLSSIDHGKNTIKRRFCRKRFLIFLDDVDHVSQLRALAEKKEWFGSGSRIVVTTRDKSVFTQFQDQFDCCLDYEVNELNTCVALQLFSKHAFRSNSPPNEFLSLSEEVIANTRGLPLAIEVIGSFLCGKKSKLVWQDTLKKIKYCQQRDMQRNVHEKLMLSYKALDHPQQQIFLDIACFLSGEKESYATYMWDDCGFFPNEGIEVLLLMSLVKIRGKNRLWMHDQLKDLGRSIVQQENCKDPIKGSRVWLNRLSGPDIVQQKKGTGTVAVYYNQYEVPLQDSILTSKDFIEVPNIRFLRLFARTLSGDFWDLFSELRWLIWRGCPKEMQATNFFPKNLVILNLELNISIDEQWGGWTHLKVATRLKVLNLSYCTKLKETPEFSAFLSLEELILRGCRMLTKLSNSIGMLKHLVELDVSDTSIVELPNSFVNLKSLKVLKINNCRLQKLPNAIGMMEELVEIEGEGCGQLEVFPSDIVRVPSLQILKLTETRVENIPKLPQSSVATRLKVLNLSNCRMLKETAGLSAFLSLEELILEGCEMLTKLSDSIGMMKYLVELDVSYTSIVELPNSFVNLKSLKVLKINNSRLQKLPDAIGLMEELEEIKGEGCVQLEVFPSDIVRVPSLQILKLTETRVESIPKLPQSSVATRLKVLNLSNCRMLKETAGLSSFLSLEKLILKGCEMLTKLSDSIGMMKYLVELDVSYTSIVELPNSFVNLKSLKVLKINNSRLQKLPDAIGMMEELVEIEGEGCGQLEVFPSDIVRVPSLQILKLTETRLENIPKLPQSSVATRLKVLNLSNCRMLKETAGLSSFLSLEKLILKGCEMLTKLSDSIGMMKYLVELDVSYTSIVELPNSFVNLKSLKVLKINNSRLQKLPDAIGMMEELVEIEGEGCGQLEVFPSDIVRVPSLQILKLTETRLENIPKLPQSSVATRLKVLNLSNCRMLKETAGLSAFLSLEELILRGCRMLTKLSNSIGMLKHLVELDVSNTSIVELPNSFVNLKSLKVLKINNCRLQKLPDAIGMMEELEEIEGEGCGQLEVFPSDIVRVPSLQILKLTETRLENIPKLPQSSVATRLKVLDLSYCTMLKETPELSAFLSLEKLILKECEMLTKLSESIGMLKYLVELDVSCTSIVELPQSIVNLRSLKVLKIDGSGMQKLPDAIGMMEKLEEIYGGGCRQLEMIPSDIVRLPSLRILKLTETCVENIPMLPQSLVSLCVSSTVLEKDLEISNLVNLRNLDLCFPLKYTVCRMFPKSCLNMSRSYCKLELSIITSKSSYLGCFRCLEELQLKNCDNLRCVGQLPSDLRIFTVTNCRFLEVVDLSNLSNFKNLKILVVRNCSRLAEIRGLDRLESLKYLSIKHCSPLLRLPDLSTWKELRKWHVDALATNLARGKQVARSDDLPL</sequence>
<evidence type="ECO:0000256" key="2">
    <source>
        <dbReference type="ARBA" id="ARBA00022737"/>
    </source>
</evidence>
<dbReference type="InterPro" id="IPR002182">
    <property type="entry name" value="NB-ARC"/>
</dbReference>
<dbReference type="InterPro" id="IPR035897">
    <property type="entry name" value="Toll_tir_struct_dom_sf"/>
</dbReference>
<evidence type="ECO:0000259" key="5">
    <source>
        <dbReference type="PROSITE" id="PS50104"/>
    </source>
</evidence>
<dbReference type="InterPro" id="IPR042197">
    <property type="entry name" value="Apaf_helical"/>
</dbReference>
<keyword evidence="7" id="KW-1185">Reference proteome</keyword>
<dbReference type="Pfam" id="PF23282">
    <property type="entry name" value="WHD_ROQ1"/>
    <property type="match status" value="1"/>
</dbReference>
<dbReference type="InterPro" id="IPR044974">
    <property type="entry name" value="Disease_R_plants"/>
</dbReference>
<accession>A0ABD3L4P3</accession>
<dbReference type="SMART" id="SM00369">
    <property type="entry name" value="LRR_TYP"/>
    <property type="match status" value="11"/>
</dbReference>
<dbReference type="InterPro" id="IPR000157">
    <property type="entry name" value="TIR_dom"/>
</dbReference>
<dbReference type="InterPro" id="IPR058192">
    <property type="entry name" value="WHD_ROQ1-like"/>
</dbReference>
<name>A0ABD3L4P3_EUCGL</name>
<keyword evidence="1" id="KW-0433">Leucine-rich repeat</keyword>
<evidence type="ECO:0000256" key="3">
    <source>
        <dbReference type="ARBA" id="ARBA00022821"/>
    </source>
</evidence>
<comment type="caution">
    <text evidence="6">The sequence shown here is derived from an EMBL/GenBank/DDBJ whole genome shotgun (WGS) entry which is preliminary data.</text>
</comment>
<dbReference type="SMART" id="SM00364">
    <property type="entry name" value="LRR_BAC"/>
    <property type="match status" value="9"/>
</dbReference>
<dbReference type="EMBL" id="JBJKBG010000003">
    <property type="protein sequence ID" value="KAL3745538.1"/>
    <property type="molecule type" value="Genomic_DNA"/>
</dbReference>
<keyword evidence="3" id="KW-0611">Plant defense</keyword>
<dbReference type="SUPFAM" id="SSF52058">
    <property type="entry name" value="L domain-like"/>
    <property type="match status" value="4"/>
</dbReference>
<proteinExistence type="predicted"/>
<dbReference type="Pfam" id="PF23598">
    <property type="entry name" value="LRR_14"/>
    <property type="match status" value="6"/>
</dbReference>
<dbReference type="Gene3D" id="3.40.50.10140">
    <property type="entry name" value="Toll/interleukin-1 receptor homology (TIR) domain"/>
    <property type="match status" value="1"/>
</dbReference>
<protein>
    <recommendedName>
        <fullName evidence="5">TIR domain-containing protein</fullName>
    </recommendedName>
</protein>
<keyword evidence="2" id="KW-0677">Repeat</keyword>
<keyword evidence="4" id="KW-0520">NAD</keyword>
<dbReference type="FunFam" id="3.40.50.10140:FF:000007">
    <property type="entry name" value="Disease resistance protein (TIR-NBS-LRR class)"/>
    <property type="match status" value="1"/>
</dbReference>
<dbReference type="Gene3D" id="3.80.10.10">
    <property type="entry name" value="Ribonuclease Inhibitor"/>
    <property type="match status" value="6"/>
</dbReference>
<evidence type="ECO:0000256" key="4">
    <source>
        <dbReference type="ARBA" id="ARBA00023027"/>
    </source>
</evidence>
<dbReference type="InterPro" id="IPR003591">
    <property type="entry name" value="Leu-rich_rpt_typical-subtyp"/>
</dbReference>
<dbReference type="Pfam" id="PF00931">
    <property type="entry name" value="NB-ARC"/>
    <property type="match status" value="1"/>
</dbReference>
<dbReference type="InterPro" id="IPR032675">
    <property type="entry name" value="LRR_dom_sf"/>
</dbReference>
<dbReference type="SUPFAM" id="SSF52200">
    <property type="entry name" value="Toll/Interleukin receptor TIR domain"/>
    <property type="match status" value="1"/>
</dbReference>
<dbReference type="PANTHER" id="PTHR11017">
    <property type="entry name" value="LEUCINE-RICH REPEAT-CONTAINING PROTEIN"/>
    <property type="match status" value="1"/>
</dbReference>
<dbReference type="PROSITE" id="PS50104">
    <property type="entry name" value="TIR"/>
    <property type="match status" value="1"/>
</dbReference>
<gene>
    <name evidence="6" type="ORF">ACJRO7_014623</name>
</gene>
<reference evidence="6 7" key="1">
    <citation type="submission" date="2024-11" db="EMBL/GenBank/DDBJ databases">
        <title>Chromosome-level genome assembly of Eucalyptus globulus Labill. provides insights into its genome evolution.</title>
        <authorList>
            <person name="Li X."/>
        </authorList>
    </citation>
    <scope>NUCLEOTIDE SEQUENCE [LARGE SCALE GENOMIC DNA]</scope>
    <source>
        <strain evidence="6">CL2024</strain>
        <tissue evidence="6">Fresh tender leaves</tissue>
    </source>
</reference>